<feature type="domain" description="C2H2-type" evidence="7">
    <location>
        <begin position="81"/>
        <end position="108"/>
    </location>
</feature>
<dbReference type="GO" id="GO:0009788">
    <property type="term" value="P:negative regulation of abscisic acid-activated signaling pathway"/>
    <property type="evidence" value="ECO:0007669"/>
    <property type="project" value="InterPro"/>
</dbReference>
<keyword evidence="2" id="KW-0479">Metal-binding</keyword>
<gene>
    <name evidence="8" type="ORF">LLUT_LOCUS14677</name>
</gene>
<name>A0AAV1WY24_LUPLU</name>
<sequence>MSQKLFVIDFEDRKLKRKIEELSIIDTELESLLSLSFGGNNMVDGLSSSKSLKVDEDSGFALKPKEHSNDKEAVMSKDQHFSSKFCNKKFSNSQALGGHQNAHKRKKILQKMDKEFATWTSELGAHMYPYSTMTSQFPYHGLPTYVGANMHPMAHMTTISRSRLGLSHVNQGVYNTSFFGYQFGMSKSTETPQRLNRGDEEFFCQPNQVASLAENAFNRFTTFHADHEDLRGNHYIMN</sequence>
<evidence type="ECO:0000313" key="9">
    <source>
        <dbReference type="Proteomes" id="UP001497480"/>
    </source>
</evidence>
<keyword evidence="5" id="KW-0539">Nucleus</keyword>
<comment type="subcellular location">
    <subcellularLocation>
        <location evidence="1">Nucleus</location>
    </subcellularLocation>
</comment>
<dbReference type="Proteomes" id="UP001497480">
    <property type="component" value="Unassembled WGS sequence"/>
</dbReference>
<reference evidence="8 9" key="1">
    <citation type="submission" date="2024-03" db="EMBL/GenBank/DDBJ databases">
        <authorList>
            <person name="Martinez-Hernandez J."/>
        </authorList>
    </citation>
    <scope>NUCLEOTIDE SEQUENCE [LARGE SCALE GENOMIC DNA]</scope>
</reference>
<dbReference type="EMBL" id="CAXHTB010000010">
    <property type="protein sequence ID" value="CAL0313617.1"/>
    <property type="molecule type" value="Genomic_DNA"/>
</dbReference>
<keyword evidence="9" id="KW-1185">Reference proteome</keyword>
<dbReference type="GO" id="GO:0005634">
    <property type="term" value="C:nucleus"/>
    <property type="evidence" value="ECO:0007669"/>
    <property type="project" value="UniProtKB-SubCell"/>
</dbReference>
<dbReference type="GO" id="GO:0008270">
    <property type="term" value="F:zinc ion binding"/>
    <property type="evidence" value="ECO:0007669"/>
    <property type="project" value="UniProtKB-KW"/>
</dbReference>
<evidence type="ECO:0000313" key="8">
    <source>
        <dbReference type="EMBL" id="CAL0313617.1"/>
    </source>
</evidence>
<dbReference type="InterPro" id="IPR044246">
    <property type="entry name" value="ZFP3-like"/>
</dbReference>
<evidence type="ECO:0000256" key="6">
    <source>
        <dbReference type="PROSITE-ProRule" id="PRU00042"/>
    </source>
</evidence>
<comment type="caution">
    <text evidence="8">The sequence shown here is derived from an EMBL/GenBank/DDBJ whole genome shotgun (WGS) entry which is preliminary data.</text>
</comment>
<evidence type="ECO:0000256" key="5">
    <source>
        <dbReference type="ARBA" id="ARBA00023242"/>
    </source>
</evidence>
<protein>
    <recommendedName>
        <fullName evidence="7">C2H2-type domain-containing protein</fullName>
    </recommendedName>
</protein>
<evidence type="ECO:0000256" key="3">
    <source>
        <dbReference type="ARBA" id="ARBA00022771"/>
    </source>
</evidence>
<dbReference type="AlphaFoldDB" id="A0AAV1WY24"/>
<keyword evidence="3 6" id="KW-0863">Zinc-finger</keyword>
<dbReference type="PANTHER" id="PTHR47287">
    <property type="entry name" value="C2H2 AND C2HC ZINC FINGERS SUPERFAMILY PROTEIN"/>
    <property type="match status" value="1"/>
</dbReference>
<proteinExistence type="predicted"/>
<keyword evidence="4" id="KW-0862">Zinc</keyword>
<evidence type="ECO:0000256" key="2">
    <source>
        <dbReference type="ARBA" id="ARBA00022723"/>
    </source>
</evidence>
<dbReference type="PANTHER" id="PTHR47287:SF15">
    <property type="entry name" value="ZINC FINGER PROTEIN 3-LIKE"/>
    <property type="match status" value="1"/>
</dbReference>
<evidence type="ECO:0000259" key="7">
    <source>
        <dbReference type="PROSITE" id="PS50157"/>
    </source>
</evidence>
<accession>A0AAV1WY24</accession>
<dbReference type="InterPro" id="IPR013087">
    <property type="entry name" value="Znf_C2H2_type"/>
</dbReference>
<organism evidence="8 9">
    <name type="scientific">Lupinus luteus</name>
    <name type="common">European yellow lupine</name>
    <dbReference type="NCBI Taxonomy" id="3873"/>
    <lineage>
        <taxon>Eukaryota</taxon>
        <taxon>Viridiplantae</taxon>
        <taxon>Streptophyta</taxon>
        <taxon>Embryophyta</taxon>
        <taxon>Tracheophyta</taxon>
        <taxon>Spermatophyta</taxon>
        <taxon>Magnoliopsida</taxon>
        <taxon>eudicotyledons</taxon>
        <taxon>Gunneridae</taxon>
        <taxon>Pentapetalae</taxon>
        <taxon>rosids</taxon>
        <taxon>fabids</taxon>
        <taxon>Fabales</taxon>
        <taxon>Fabaceae</taxon>
        <taxon>Papilionoideae</taxon>
        <taxon>50 kb inversion clade</taxon>
        <taxon>genistoids sensu lato</taxon>
        <taxon>core genistoids</taxon>
        <taxon>Genisteae</taxon>
        <taxon>Lupinus</taxon>
    </lineage>
</organism>
<evidence type="ECO:0000256" key="1">
    <source>
        <dbReference type="ARBA" id="ARBA00004123"/>
    </source>
</evidence>
<evidence type="ECO:0000256" key="4">
    <source>
        <dbReference type="ARBA" id="ARBA00022833"/>
    </source>
</evidence>
<dbReference type="PROSITE" id="PS50157">
    <property type="entry name" value="ZINC_FINGER_C2H2_2"/>
    <property type="match status" value="1"/>
</dbReference>